<dbReference type="SUPFAM" id="SSF53955">
    <property type="entry name" value="Lysozyme-like"/>
    <property type="match status" value="1"/>
</dbReference>
<keyword evidence="1" id="KW-0732">Signal</keyword>
<dbReference type="EMBL" id="JACGXG010000005">
    <property type="protein sequence ID" value="MBA8852756.1"/>
    <property type="molecule type" value="Genomic_DNA"/>
</dbReference>
<evidence type="ECO:0000259" key="2">
    <source>
        <dbReference type="Pfam" id="PF13406"/>
    </source>
</evidence>
<name>A0A5N7NY45_9HYPH</name>
<evidence type="ECO:0000313" key="5">
    <source>
        <dbReference type="Proteomes" id="UP000551563"/>
    </source>
</evidence>
<dbReference type="RefSeq" id="WP_006467843.1">
    <property type="nucleotide sequence ID" value="NZ_CADEAP010000009.1"/>
</dbReference>
<dbReference type="Proteomes" id="UP000578622">
    <property type="component" value="Unassembled WGS sequence"/>
</dbReference>
<dbReference type="GeneID" id="57308153"/>
<comment type="caution">
    <text evidence="3">The sequence shown here is derived from an EMBL/GenBank/DDBJ whole genome shotgun (WGS) entry which is preliminary data.</text>
</comment>
<protein>
    <submittedName>
        <fullName evidence="3 4">Murein transglycosylase</fullName>
    </submittedName>
</protein>
<dbReference type="PANTHER" id="PTHR30163">
    <property type="entry name" value="MEMBRANE-BOUND LYTIC MUREIN TRANSGLYCOSYLASE B"/>
    <property type="match status" value="1"/>
</dbReference>
<dbReference type="AlphaFoldDB" id="A0A5N7NY45"/>
<dbReference type="GO" id="GO:0008933">
    <property type="term" value="F:peptidoglycan lytic transglycosylase activity"/>
    <property type="evidence" value="ECO:0007669"/>
    <property type="project" value="TreeGrafter"/>
</dbReference>
<proteinExistence type="predicted"/>
<keyword evidence="6" id="KW-1185">Reference proteome</keyword>
<feature type="chain" id="PRO_5044406641" evidence="1">
    <location>
        <begin position="30"/>
        <end position="274"/>
    </location>
</feature>
<dbReference type="Pfam" id="PF13406">
    <property type="entry name" value="SLT_2"/>
    <property type="match status" value="1"/>
</dbReference>
<reference evidence="4 6" key="2">
    <citation type="submission" date="2020-07" db="EMBL/GenBank/DDBJ databases">
        <title>Genomic Encyclopedia of Type Strains, Phase IV (KMG-V): Genome sequencing to study the core and pangenomes of soil and plant-associated prokaryotes.</title>
        <authorList>
            <person name="Whitman W."/>
        </authorList>
    </citation>
    <scope>NUCLEOTIDE SEQUENCE [LARGE SCALE GENOMIC DNA]</scope>
    <source>
        <strain evidence="4 6">RH4WT92</strain>
    </source>
</reference>
<organism evidence="3 5">
    <name type="scientific">Brucella intermedia</name>
    <dbReference type="NCBI Taxonomy" id="94625"/>
    <lineage>
        <taxon>Bacteria</taxon>
        <taxon>Pseudomonadati</taxon>
        <taxon>Pseudomonadota</taxon>
        <taxon>Alphaproteobacteria</taxon>
        <taxon>Hyphomicrobiales</taxon>
        <taxon>Brucellaceae</taxon>
        <taxon>Brucella/Ochrobactrum group</taxon>
        <taxon>Brucella</taxon>
    </lineage>
</organism>
<dbReference type="InterPro" id="IPR023346">
    <property type="entry name" value="Lysozyme-like_dom_sf"/>
</dbReference>
<evidence type="ECO:0000313" key="3">
    <source>
        <dbReference type="EMBL" id="HHV70944.1"/>
    </source>
</evidence>
<feature type="signal peptide" evidence="1">
    <location>
        <begin position="1"/>
        <end position="29"/>
    </location>
</feature>
<dbReference type="InterPro" id="IPR043426">
    <property type="entry name" value="MltB-like"/>
</dbReference>
<dbReference type="PANTHER" id="PTHR30163:SF8">
    <property type="entry name" value="LYTIC MUREIN TRANSGLYCOSYLASE"/>
    <property type="match status" value="1"/>
</dbReference>
<gene>
    <name evidence="4" type="ORF">FHW20_003723</name>
    <name evidence="3" type="ORF">GXX48_25445</name>
</gene>
<evidence type="ECO:0000256" key="1">
    <source>
        <dbReference type="SAM" id="SignalP"/>
    </source>
</evidence>
<feature type="domain" description="Transglycosylase SLT" evidence="2">
    <location>
        <begin position="40"/>
        <end position="241"/>
    </location>
</feature>
<dbReference type="InterPro" id="IPR031304">
    <property type="entry name" value="SLT_2"/>
</dbReference>
<reference evidence="3 5" key="1">
    <citation type="journal article" date="2020" name="Biotechnol. Biofuels">
        <title>New insights from the biogas microbiome by comprehensive genome-resolved metagenomics of nearly 1600 species originating from multiple anaerobic digesters.</title>
        <authorList>
            <person name="Campanaro S."/>
            <person name="Treu L."/>
            <person name="Rodriguez-R L.M."/>
            <person name="Kovalovszki A."/>
            <person name="Ziels R.M."/>
            <person name="Maus I."/>
            <person name="Zhu X."/>
            <person name="Kougias P.G."/>
            <person name="Basile A."/>
            <person name="Luo G."/>
            <person name="Schluter A."/>
            <person name="Konstantinidis K.T."/>
            <person name="Angelidaki I."/>
        </authorList>
    </citation>
    <scope>NUCLEOTIDE SEQUENCE [LARGE SCALE GENOMIC DNA]</scope>
    <source>
        <strain evidence="3">AS04akNAM_66</strain>
    </source>
</reference>
<dbReference type="GO" id="GO:0009253">
    <property type="term" value="P:peptidoglycan catabolic process"/>
    <property type="evidence" value="ECO:0007669"/>
    <property type="project" value="TreeGrafter"/>
</dbReference>
<dbReference type="Proteomes" id="UP000551563">
    <property type="component" value="Unassembled WGS sequence"/>
</dbReference>
<dbReference type="EMBL" id="DUMN01000728">
    <property type="protein sequence ID" value="HHV70944.1"/>
    <property type="molecule type" value="Genomic_DNA"/>
</dbReference>
<sequence>MALVAKGRTWTAAAVLAMGMMTGTGIAEAAQCGNNAAGYNAWLQQTLKEAPSRGVGKAGLNALAGTKYAQATINADRNQKSFKLSFEDFMKKRGADTIIKRGRAQKQQNAALFAAIEKRYGVPAGPLIAIWGMETGFGSYLGKQHTLSAVATLAYDCRRSDYFTGQLYAALKLIDQGDLSPQAVGAMHGEVGQTQFMPANVLKYGVSGSGGSHFDLRNKADALHSTANFLVGHGWQRGAGYQPGEPNYGAIQGWNAAQVYQRAIAVMGKAIDGN</sequence>
<evidence type="ECO:0000313" key="4">
    <source>
        <dbReference type="EMBL" id="MBA8852756.1"/>
    </source>
</evidence>
<dbReference type="Gene3D" id="1.10.8.350">
    <property type="entry name" value="Bacterial muramidase"/>
    <property type="match status" value="1"/>
</dbReference>
<accession>A0A5N7NY45</accession>
<evidence type="ECO:0000313" key="6">
    <source>
        <dbReference type="Proteomes" id="UP000578622"/>
    </source>
</evidence>